<evidence type="ECO:0000256" key="1">
    <source>
        <dbReference type="SAM" id="SignalP"/>
    </source>
</evidence>
<dbReference type="AlphaFoldDB" id="A0A6N2K5G3"/>
<name>A0A6N2K5G3_SALVM</name>
<keyword evidence="1" id="KW-0732">Signal</keyword>
<organism evidence="2">
    <name type="scientific">Salix viminalis</name>
    <name type="common">Common osier</name>
    <name type="synonym">Basket willow</name>
    <dbReference type="NCBI Taxonomy" id="40686"/>
    <lineage>
        <taxon>Eukaryota</taxon>
        <taxon>Viridiplantae</taxon>
        <taxon>Streptophyta</taxon>
        <taxon>Embryophyta</taxon>
        <taxon>Tracheophyta</taxon>
        <taxon>Spermatophyta</taxon>
        <taxon>Magnoliopsida</taxon>
        <taxon>eudicotyledons</taxon>
        <taxon>Gunneridae</taxon>
        <taxon>Pentapetalae</taxon>
        <taxon>rosids</taxon>
        <taxon>fabids</taxon>
        <taxon>Malpighiales</taxon>
        <taxon>Salicaceae</taxon>
        <taxon>Saliceae</taxon>
        <taxon>Salix</taxon>
    </lineage>
</organism>
<protein>
    <recommendedName>
        <fullName evidence="3">Secreted protein</fullName>
    </recommendedName>
</protein>
<evidence type="ECO:0008006" key="3">
    <source>
        <dbReference type="Google" id="ProtNLM"/>
    </source>
</evidence>
<proteinExistence type="predicted"/>
<sequence>MLLWESVMMFWLSGNAAVVMMERKMLKTALSIRGSYNVKRRFPNLGIHPRIYSLLMRSFIDTSENNVVYPLFNASKKPRGRVKVMFLTLYHSK</sequence>
<feature type="signal peptide" evidence="1">
    <location>
        <begin position="1"/>
        <end position="16"/>
    </location>
</feature>
<gene>
    <name evidence="2" type="ORF">SVIM_LOCUS36611</name>
</gene>
<accession>A0A6N2K5G3</accession>
<evidence type="ECO:0000313" key="2">
    <source>
        <dbReference type="EMBL" id="VFU23515.1"/>
    </source>
</evidence>
<dbReference type="EMBL" id="CAADRP010000114">
    <property type="protein sequence ID" value="VFU23515.1"/>
    <property type="molecule type" value="Genomic_DNA"/>
</dbReference>
<reference evidence="2" key="1">
    <citation type="submission" date="2019-03" db="EMBL/GenBank/DDBJ databases">
        <authorList>
            <person name="Mank J."/>
            <person name="Almeida P."/>
        </authorList>
    </citation>
    <scope>NUCLEOTIDE SEQUENCE</scope>
    <source>
        <strain evidence="2">78183</strain>
    </source>
</reference>
<feature type="chain" id="PRO_5027077431" description="Secreted protein" evidence="1">
    <location>
        <begin position="17"/>
        <end position="93"/>
    </location>
</feature>